<organism evidence="2 3">
    <name type="scientific">Polyplosphaeria fusca</name>
    <dbReference type="NCBI Taxonomy" id="682080"/>
    <lineage>
        <taxon>Eukaryota</taxon>
        <taxon>Fungi</taxon>
        <taxon>Dikarya</taxon>
        <taxon>Ascomycota</taxon>
        <taxon>Pezizomycotina</taxon>
        <taxon>Dothideomycetes</taxon>
        <taxon>Pleosporomycetidae</taxon>
        <taxon>Pleosporales</taxon>
        <taxon>Tetraplosphaeriaceae</taxon>
        <taxon>Polyplosphaeria</taxon>
    </lineage>
</organism>
<evidence type="ECO:0000313" key="3">
    <source>
        <dbReference type="Proteomes" id="UP000799444"/>
    </source>
</evidence>
<comment type="caution">
    <text evidence="2">The sequence shown here is derived from an EMBL/GenBank/DDBJ whole genome shotgun (WGS) entry which is preliminary data.</text>
</comment>
<gene>
    <name evidence="2" type="ORF">EJ04DRAFT_352908</name>
</gene>
<proteinExistence type="predicted"/>
<evidence type="ECO:0000313" key="2">
    <source>
        <dbReference type="EMBL" id="KAF2731992.1"/>
    </source>
</evidence>
<feature type="region of interest" description="Disordered" evidence="1">
    <location>
        <begin position="74"/>
        <end position="93"/>
    </location>
</feature>
<evidence type="ECO:0000256" key="1">
    <source>
        <dbReference type="SAM" id="MobiDB-lite"/>
    </source>
</evidence>
<keyword evidence="3" id="KW-1185">Reference proteome</keyword>
<dbReference type="EMBL" id="ML996185">
    <property type="protein sequence ID" value="KAF2731992.1"/>
    <property type="molecule type" value="Genomic_DNA"/>
</dbReference>
<sequence length="196" mass="21829">MVRVARGCGARSKSMGVNKVRHDVWPRRRTQHRALEPGDKRRARTMGWMGLGAERSVGLRRTCSAGRGWATGGWKGRKGWNPGSSASHVSCNPRPIPDRLDSLHIRREQGRNAHRIGGASSFLSLASPPTPPRLVFCTTPRITPSNIHQFPVRMPFVSPHSHPRAKPLARSLTPSFWQRHVCPLRILPIGSALYYG</sequence>
<reference evidence="2" key="1">
    <citation type="journal article" date="2020" name="Stud. Mycol.">
        <title>101 Dothideomycetes genomes: a test case for predicting lifestyles and emergence of pathogens.</title>
        <authorList>
            <person name="Haridas S."/>
            <person name="Albert R."/>
            <person name="Binder M."/>
            <person name="Bloem J."/>
            <person name="Labutti K."/>
            <person name="Salamov A."/>
            <person name="Andreopoulos B."/>
            <person name="Baker S."/>
            <person name="Barry K."/>
            <person name="Bills G."/>
            <person name="Bluhm B."/>
            <person name="Cannon C."/>
            <person name="Castanera R."/>
            <person name="Culley D."/>
            <person name="Daum C."/>
            <person name="Ezra D."/>
            <person name="Gonzalez J."/>
            <person name="Henrissat B."/>
            <person name="Kuo A."/>
            <person name="Liang C."/>
            <person name="Lipzen A."/>
            <person name="Lutzoni F."/>
            <person name="Magnuson J."/>
            <person name="Mondo S."/>
            <person name="Nolan M."/>
            <person name="Ohm R."/>
            <person name="Pangilinan J."/>
            <person name="Park H.-J."/>
            <person name="Ramirez L."/>
            <person name="Alfaro M."/>
            <person name="Sun H."/>
            <person name="Tritt A."/>
            <person name="Yoshinaga Y."/>
            <person name="Zwiers L.-H."/>
            <person name="Turgeon B."/>
            <person name="Goodwin S."/>
            <person name="Spatafora J."/>
            <person name="Crous P."/>
            <person name="Grigoriev I."/>
        </authorList>
    </citation>
    <scope>NUCLEOTIDE SEQUENCE</scope>
    <source>
        <strain evidence="2">CBS 125425</strain>
    </source>
</reference>
<name>A0A9P4QVQ8_9PLEO</name>
<dbReference type="AlphaFoldDB" id="A0A9P4QVQ8"/>
<dbReference type="Proteomes" id="UP000799444">
    <property type="component" value="Unassembled WGS sequence"/>
</dbReference>
<protein>
    <submittedName>
        <fullName evidence="2">Uncharacterized protein</fullName>
    </submittedName>
</protein>
<accession>A0A9P4QVQ8</accession>